<dbReference type="RefSeq" id="WP_103661883.1">
    <property type="nucleotide sequence ID" value="NZ_ML136883.1"/>
</dbReference>
<dbReference type="Pfam" id="PF09902">
    <property type="entry name" value="DUF2129"/>
    <property type="match status" value="1"/>
</dbReference>
<evidence type="ECO:0000313" key="3">
    <source>
        <dbReference type="Proteomes" id="UP000288291"/>
    </source>
</evidence>
<dbReference type="EMBL" id="RXIA01000015">
    <property type="protein sequence ID" value="RVU70657.1"/>
    <property type="molecule type" value="Genomic_DNA"/>
</dbReference>
<dbReference type="InterPro" id="IPR016979">
    <property type="entry name" value="DUF2129"/>
</dbReference>
<gene>
    <name evidence="2" type="ORF">EJK17_06570</name>
</gene>
<keyword evidence="3" id="KW-1185">Reference proteome</keyword>
<proteinExistence type="predicted"/>
<sequence length="114" mass="13375">MSINKELKSAGLTERTGLVIYLKNASDQYKLRRFGDIVYFSKKMKYCIVYVTQENAKQELAEIRKLDFVKYAEFSEKDQVDLSSSHIETQIATMAQEAEQEIQRRQEKNEDLLK</sequence>
<dbReference type="Proteomes" id="UP000288291">
    <property type="component" value="Unassembled WGS sequence"/>
</dbReference>
<dbReference type="AlphaFoldDB" id="A0A437SV17"/>
<evidence type="ECO:0000256" key="1">
    <source>
        <dbReference type="ARBA" id="ARBA00022490"/>
    </source>
</evidence>
<organism evidence="2 3">
    <name type="scientific">Lactobacillus xujianguonis</name>
    <dbReference type="NCBI Taxonomy" id="2495899"/>
    <lineage>
        <taxon>Bacteria</taxon>
        <taxon>Bacillati</taxon>
        <taxon>Bacillota</taxon>
        <taxon>Bacilli</taxon>
        <taxon>Lactobacillales</taxon>
        <taxon>Lactobacillaceae</taxon>
        <taxon>Lactobacillus</taxon>
    </lineage>
</organism>
<protein>
    <submittedName>
        <fullName evidence="2">DUF2129 domain-containing protein</fullName>
    </submittedName>
</protein>
<comment type="caution">
    <text evidence="2">The sequence shown here is derived from an EMBL/GenBank/DDBJ whole genome shotgun (WGS) entry which is preliminary data.</text>
</comment>
<evidence type="ECO:0000313" key="2">
    <source>
        <dbReference type="EMBL" id="RVU70657.1"/>
    </source>
</evidence>
<reference evidence="2 3" key="1">
    <citation type="submission" date="2018-12" db="EMBL/GenBank/DDBJ databases">
        <authorList>
            <person name="Meng J."/>
        </authorList>
    </citation>
    <scope>NUCLEOTIDE SEQUENCE [LARGE SCALE GENOMIC DNA]</scope>
    <source>
        <strain evidence="2 3">HT111-2</strain>
    </source>
</reference>
<accession>A0A437SV17</accession>
<keyword evidence="1" id="KW-0963">Cytoplasm</keyword>
<name>A0A437SV17_9LACO</name>